<dbReference type="PANTHER" id="PTHR43580">
    <property type="entry name" value="OXIDOREDUCTASE GLYR1-RELATED"/>
    <property type="match status" value="1"/>
</dbReference>
<dbReference type="EMBL" id="JBHTCS010000030">
    <property type="protein sequence ID" value="MFC7451398.1"/>
    <property type="molecule type" value="Genomic_DNA"/>
</dbReference>
<dbReference type="Pfam" id="PF03446">
    <property type="entry name" value="NAD_binding_2"/>
    <property type="match status" value="1"/>
</dbReference>
<evidence type="ECO:0000259" key="3">
    <source>
        <dbReference type="Pfam" id="PF03446"/>
    </source>
</evidence>
<reference evidence="6" key="1">
    <citation type="journal article" date="2019" name="Int. J. Syst. Evol. Microbiol.">
        <title>The Global Catalogue of Microorganisms (GCM) 10K type strain sequencing project: providing services to taxonomists for standard genome sequencing and annotation.</title>
        <authorList>
            <consortium name="The Broad Institute Genomics Platform"/>
            <consortium name="The Broad Institute Genome Sequencing Center for Infectious Disease"/>
            <person name="Wu L."/>
            <person name="Ma J."/>
        </authorList>
    </citation>
    <scope>NUCLEOTIDE SEQUENCE [LARGE SCALE GENOMIC DNA]</scope>
    <source>
        <strain evidence="6">ICMP 19430</strain>
    </source>
</reference>
<dbReference type="GO" id="GO:0016491">
    <property type="term" value="F:oxidoreductase activity"/>
    <property type="evidence" value="ECO:0007669"/>
    <property type="project" value="UniProtKB-KW"/>
</dbReference>
<dbReference type="InterPro" id="IPR036291">
    <property type="entry name" value="NAD(P)-bd_dom_sf"/>
</dbReference>
<evidence type="ECO:0000313" key="6">
    <source>
        <dbReference type="Proteomes" id="UP001596484"/>
    </source>
</evidence>
<evidence type="ECO:0000313" key="5">
    <source>
        <dbReference type="EMBL" id="MFC7451398.1"/>
    </source>
</evidence>
<proteinExistence type="inferred from homology"/>
<gene>
    <name evidence="5" type="ORF">ACFQS9_26220</name>
</gene>
<name>A0ABW2S685_9NOCA</name>
<dbReference type="Gene3D" id="1.10.1040.10">
    <property type="entry name" value="N-(1-d-carboxylethyl)-l-norvaline Dehydrogenase, domain 2"/>
    <property type="match status" value="1"/>
</dbReference>
<comment type="similarity">
    <text evidence="1">Belongs to the HIBADH-related family.</text>
</comment>
<dbReference type="SUPFAM" id="SSF51735">
    <property type="entry name" value="NAD(P)-binding Rossmann-fold domains"/>
    <property type="match status" value="1"/>
</dbReference>
<dbReference type="Proteomes" id="UP001596484">
    <property type="component" value="Unassembled WGS sequence"/>
</dbReference>
<dbReference type="PIRSF" id="PIRSF000103">
    <property type="entry name" value="HIBADH"/>
    <property type="match status" value="1"/>
</dbReference>
<organism evidence="5 6">
    <name type="scientific">Rhodococcus daqingensis</name>
    <dbReference type="NCBI Taxonomy" id="2479363"/>
    <lineage>
        <taxon>Bacteria</taxon>
        <taxon>Bacillati</taxon>
        <taxon>Actinomycetota</taxon>
        <taxon>Actinomycetes</taxon>
        <taxon>Mycobacteriales</taxon>
        <taxon>Nocardiaceae</taxon>
        <taxon>Rhodococcus</taxon>
    </lineage>
</organism>
<feature type="domain" description="6-phosphogluconate dehydrogenase NADP-binding" evidence="3">
    <location>
        <begin position="9"/>
        <end position="157"/>
    </location>
</feature>
<accession>A0ABW2S685</accession>
<evidence type="ECO:0000259" key="4">
    <source>
        <dbReference type="Pfam" id="PF21761"/>
    </source>
</evidence>
<dbReference type="InterPro" id="IPR048666">
    <property type="entry name" value="RedAm-like_C"/>
</dbReference>
<keyword evidence="2 5" id="KW-0560">Oxidoreductase</keyword>
<feature type="domain" description="NADPH-dependent reductive aminase-like C-terminal" evidence="4">
    <location>
        <begin position="164"/>
        <end position="290"/>
    </location>
</feature>
<evidence type="ECO:0000256" key="2">
    <source>
        <dbReference type="ARBA" id="ARBA00023002"/>
    </source>
</evidence>
<sequence length="294" mass="30728">MNSSANTPVTVIGLGPMGQAMVGAYLDRGHPVTVWNRTASRADELVARGATRAETPTEAVRASELVILSLTHYGAMYDILDTVGDALAGRVVVNLSSDTPEATREASGWLADRGADLLVGGVMVPAPMVGGEGAYVFYSGSAATMDAHRQTLAAIGRPDYRGEDPALAQLWYQAQLEVFLTALSSFAHAAALVGSAGVCAAELAPYSAETFALAAGMLQESSNRFDVGDHRDDGANVIMMGATADHIVGASRAAGIDLALPLAVKDHYDRAIAAGHGRDSWTSLFEVIRKPGER</sequence>
<dbReference type="RefSeq" id="WP_378409458.1">
    <property type="nucleotide sequence ID" value="NZ_JBHTCS010000030.1"/>
</dbReference>
<dbReference type="PANTHER" id="PTHR43580:SF2">
    <property type="entry name" value="CYTOKINE-LIKE NUCLEAR FACTOR N-PAC"/>
    <property type="match status" value="1"/>
</dbReference>
<keyword evidence="6" id="KW-1185">Reference proteome</keyword>
<evidence type="ECO:0000256" key="1">
    <source>
        <dbReference type="ARBA" id="ARBA00009080"/>
    </source>
</evidence>
<dbReference type="EC" id="1.1.-.-" evidence="5"/>
<dbReference type="InterPro" id="IPR051265">
    <property type="entry name" value="HIBADH-related_NP60_sf"/>
</dbReference>
<comment type="caution">
    <text evidence="5">The sequence shown here is derived from an EMBL/GenBank/DDBJ whole genome shotgun (WGS) entry which is preliminary data.</text>
</comment>
<dbReference type="InterPro" id="IPR013328">
    <property type="entry name" value="6PGD_dom2"/>
</dbReference>
<dbReference type="Gene3D" id="3.40.50.720">
    <property type="entry name" value="NAD(P)-binding Rossmann-like Domain"/>
    <property type="match status" value="1"/>
</dbReference>
<dbReference type="InterPro" id="IPR015815">
    <property type="entry name" value="HIBADH-related"/>
</dbReference>
<protein>
    <submittedName>
        <fullName evidence="5">NAD(P)-dependent oxidoreductase</fullName>
        <ecNumber evidence="5">1.1.-.-</ecNumber>
    </submittedName>
</protein>
<dbReference type="InterPro" id="IPR006115">
    <property type="entry name" value="6PGDH_NADP-bd"/>
</dbReference>
<dbReference type="Pfam" id="PF21761">
    <property type="entry name" value="RedAm-like_C"/>
    <property type="match status" value="1"/>
</dbReference>